<reference evidence="2" key="1">
    <citation type="submission" date="2020-04" db="EMBL/GenBank/DDBJ databases">
        <authorList>
            <person name="Chiriac C."/>
            <person name="Salcher M."/>
            <person name="Ghai R."/>
            <person name="Kavagutti S V."/>
        </authorList>
    </citation>
    <scope>NUCLEOTIDE SEQUENCE</scope>
</reference>
<organism evidence="2">
    <name type="scientific">uncultured Caudovirales phage</name>
    <dbReference type="NCBI Taxonomy" id="2100421"/>
    <lineage>
        <taxon>Viruses</taxon>
        <taxon>Duplodnaviria</taxon>
        <taxon>Heunggongvirae</taxon>
        <taxon>Uroviricota</taxon>
        <taxon>Caudoviricetes</taxon>
        <taxon>Peduoviridae</taxon>
        <taxon>Maltschvirus</taxon>
        <taxon>Maltschvirus maltsch</taxon>
    </lineage>
</organism>
<feature type="transmembrane region" description="Helical" evidence="1">
    <location>
        <begin position="12"/>
        <end position="39"/>
    </location>
</feature>
<dbReference type="EMBL" id="LR796262">
    <property type="protein sequence ID" value="CAB4132343.1"/>
    <property type="molecule type" value="Genomic_DNA"/>
</dbReference>
<keyword evidence="1" id="KW-0472">Membrane</keyword>
<accession>A0A6J5LGE3</accession>
<evidence type="ECO:0000313" key="2">
    <source>
        <dbReference type="EMBL" id="CAB4132343.1"/>
    </source>
</evidence>
<sequence length="92" mass="10108">MKYTENELESRLKFYAGVVLVTVFAASMLTILYSLVFVVQPMKDIAPADKQFFKIVETMTTFLAGSISTLVTLKASNAVAAAIIKEDENVNP</sequence>
<proteinExistence type="predicted"/>
<protein>
    <submittedName>
        <fullName evidence="2">Uncharacterized protein</fullName>
    </submittedName>
</protein>
<evidence type="ECO:0000256" key="1">
    <source>
        <dbReference type="SAM" id="Phobius"/>
    </source>
</evidence>
<keyword evidence="1" id="KW-0812">Transmembrane</keyword>
<name>A0A6J5LGE3_9CAUD</name>
<feature type="transmembrane region" description="Helical" evidence="1">
    <location>
        <begin position="60"/>
        <end position="84"/>
    </location>
</feature>
<keyword evidence="1" id="KW-1133">Transmembrane helix</keyword>
<gene>
    <name evidence="2" type="ORF">UFOVP261_8</name>
</gene>